<reference evidence="1" key="1">
    <citation type="submission" date="2023-07" db="EMBL/GenBank/DDBJ databases">
        <title>Genome content predicts the carbon catabolic preferences of heterotrophic bacteria.</title>
        <authorList>
            <person name="Gralka M."/>
        </authorList>
    </citation>
    <scope>NUCLEOTIDE SEQUENCE</scope>
    <source>
        <strain evidence="1">I2M02</strain>
    </source>
</reference>
<name>A0AAW7XQN3_9RHOB</name>
<gene>
    <name evidence="1" type="ORF">Q4494_00860</name>
</gene>
<evidence type="ECO:0000313" key="2">
    <source>
        <dbReference type="Proteomes" id="UP001169823"/>
    </source>
</evidence>
<dbReference type="EMBL" id="JAUOPJ010000001">
    <property type="protein sequence ID" value="MDO6455613.1"/>
    <property type="molecule type" value="Genomic_DNA"/>
</dbReference>
<sequence length="1073" mass="118328">MASNKAETTAQVYDLREALLREQANNHPWNSGETWNDADIHGEASEEFDALMSCTAPLIEKDWGKRHMPTRGWRSKAKTWSKWLDDTLTWHREDDRKDGAGYVFGTSANDERKAENMRGMVAIGLDIEPEQPLDDVINRCKASGLAIVLYTSHNHGRITDCEAVDTILKHGGEVTTETVRAYLRSKGAYSEDFISQCILTNSHADIDGKIQAVWSCPPLQKMRAIALFKEPVDVTALDPSPKRGQEVWANKVRGLAQILGVRIDPVATDPSRILYIAKHRPGSDWYCAVFRGRPVQWNDIPEVAKGVDNPFLQAAGGKGGSTIPDVTTSTGIDVTAPYRRYGKRWMLADMLSDSHVAKSEGSDRLHVECPFSDEHTSESGPTSTTVWNAGETERGFAKVLCQHSCKDRYHTVDYVARWIEDGVIEPAWLEDPSFMIGAPDQTGPFEELTPAELEEEQTAQSEQARHFEELAEEIDKTAPWTEIEDFCKRIHAAGADKTAQVNVAAIIAKNTNHTRPDVKAVFKELDGAARKVQAGEGPEGILTTAPAPDQTQYAADAVRTANEKAPFLFEYMEEPTIVRRGRIKSLDRPGKRHALGRVTVFQKPKGEDELQHVYPPYDVVDDLFSSDLSDFCLPLRGAVDTPFFEADGTLVTANGYHAGSQMYLDSDLELDRVNRAPSAEEAHKAARYIVEECLADFPLGGLTRLEIMEQAFTSGVPAVANSLAFILLPFARNMIHGPTPGHIINKPAPGTGAGFLVDVCTTIGSGMPAPALAMPTKSEELAKTLSAALLDGEPVIFFDNINHEMDSAELASAMTAPETGYKTRILGKSQTALVQIMASWAFAANTLTMSSELLRRSILIDLDRKSVDPAKYVPEGGWRHKDVREWTREHRAELVHACLTIIQHWVVEGMQRSEDTLASFENWAGVMGGILKASGVPGFMGNQPELIGLSDGRDDELAGVVQAIADAMHGEESARLYVGSKTDKETMEGKFGLFDILHAMDDTPRLDQWGYAVDRVSGEIRYENTRKAGVRFKAAAKRTYGVKLGGVPYTARFEQEHDTSANAKCYRLELTPA</sequence>
<dbReference type="RefSeq" id="WP_303493936.1">
    <property type="nucleotide sequence ID" value="NZ_JAUOPJ010000001.1"/>
</dbReference>
<accession>A0AAW7XQN3</accession>
<evidence type="ECO:0000313" key="1">
    <source>
        <dbReference type="EMBL" id="MDO6455613.1"/>
    </source>
</evidence>
<comment type="caution">
    <text evidence="1">The sequence shown here is derived from an EMBL/GenBank/DDBJ whole genome shotgun (WGS) entry which is preliminary data.</text>
</comment>
<organism evidence="1 2">
    <name type="scientific">Celeribacter halophilus</name>
    <dbReference type="NCBI Taxonomy" id="576117"/>
    <lineage>
        <taxon>Bacteria</taxon>
        <taxon>Pseudomonadati</taxon>
        <taxon>Pseudomonadota</taxon>
        <taxon>Alphaproteobacteria</taxon>
        <taxon>Rhodobacterales</taxon>
        <taxon>Roseobacteraceae</taxon>
        <taxon>Celeribacter</taxon>
    </lineage>
</organism>
<dbReference type="Proteomes" id="UP001169823">
    <property type="component" value="Unassembled WGS sequence"/>
</dbReference>
<proteinExistence type="predicted"/>
<protein>
    <submittedName>
        <fullName evidence="1">Uncharacterized protein</fullName>
    </submittedName>
</protein>
<dbReference type="AlphaFoldDB" id="A0AAW7XQN3"/>